<name>A0A174BDV1_9FIRM</name>
<dbReference type="Pfam" id="PF06429">
    <property type="entry name" value="Flg_bbr_C"/>
    <property type="match status" value="1"/>
</dbReference>
<gene>
    <name evidence="4" type="primary">flgG_2</name>
    <name evidence="4" type="ORF">ERS852480_00250</name>
</gene>
<accession>A0A174BDV1</accession>
<evidence type="ECO:0000256" key="1">
    <source>
        <dbReference type="ARBA" id="ARBA00009677"/>
    </source>
</evidence>
<dbReference type="PANTHER" id="PTHR30435:SF19">
    <property type="entry name" value="FLAGELLAR BASAL-BODY ROD PROTEIN FLGG"/>
    <property type="match status" value="1"/>
</dbReference>
<evidence type="ECO:0000313" key="5">
    <source>
        <dbReference type="Proteomes" id="UP000095512"/>
    </source>
</evidence>
<dbReference type="Proteomes" id="UP000095512">
    <property type="component" value="Unassembled WGS sequence"/>
</dbReference>
<keyword evidence="2" id="KW-0975">Bacterial flagellum</keyword>
<feature type="domain" description="Flagellar basal-body/hook protein C-terminal" evidence="3">
    <location>
        <begin position="212"/>
        <end position="257"/>
    </location>
</feature>
<comment type="similarity">
    <text evidence="1 2">Belongs to the flagella basal body rod proteins family.</text>
</comment>
<evidence type="ECO:0000256" key="2">
    <source>
        <dbReference type="RuleBase" id="RU362116"/>
    </source>
</evidence>
<dbReference type="InterPro" id="IPR020013">
    <property type="entry name" value="Flagellar_FlgE/F/G"/>
</dbReference>
<dbReference type="InterPro" id="IPR010930">
    <property type="entry name" value="Flg_bb/hook_C_dom"/>
</dbReference>
<dbReference type="InterPro" id="IPR037925">
    <property type="entry name" value="FlgE/F/G-like"/>
</dbReference>
<organism evidence="4 5">
    <name type="scientific">Enterocloster clostridioformis</name>
    <dbReference type="NCBI Taxonomy" id="1531"/>
    <lineage>
        <taxon>Bacteria</taxon>
        <taxon>Bacillati</taxon>
        <taxon>Bacillota</taxon>
        <taxon>Clostridia</taxon>
        <taxon>Lachnospirales</taxon>
        <taxon>Lachnospiraceae</taxon>
        <taxon>Enterocloster</taxon>
    </lineage>
</organism>
<comment type="subcellular location">
    <subcellularLocation>
        <location evidence="2">Bacterial flagellum basal body</location>
    </subcellularLocation>
</comment>
<dbReference type="GO" id="GO:0009425">
    <property type="term" value="C:bacterial-type flagellum basal body"/>
    <property type="evidence" value="ECO:0007669"/>
    <property type="project" value="UniProtKB-SubCell"/>
</dbReference>
<dbReference type="EMBL" id="CZAB01000001">
    <property type="protein sequence ID" value="CUN97940.1"/>
    <property type="molecule type" value="Genomic_DNA"/>
</dbReference>
<sequence>MNQSFYVGAVGAGSCTEKLSVIANNLANVNNNGFKPKTAVFSDLINYNLNDSPGAVTQLQAGAGSRVERTYTSFDSAGITQTGEQYDYAILEPNAFFKVQDPGTGAVSYTRNGHFHRAEREDGFYLMTDAGKLVLDQNSQPLKLEVTDVEELRAEMEEGYERDEEVTDEDEKPKVSLYTFQNPSRLVSTGSQEYVPRDGGVEAVLIEKPALAQGALEASGTDMAKEMTRLIECQRAFSYALRMVITSDEIEGTINSLRG</sequence>
<dbReference type="RefSeq" id="WP_057571100.1">
    <property type="nucleotide sequence ID" value="NZ_CAJUGB010000003.1"/>
</dbReference>
<dbReference type="NCBIfam" id="TIGR03506">
    <property type="entry name" value="FlgEFG_subfam"/>
    <property type="match status" value="1"/>
</dbReference>
<evidence type="ECO:0000259" key="3">
    <source>
        <dbReference type="Pfam" id="PF06429"/>
    </source>
</evidence>
<dbReference type="PANTHER" id="PTHR30435">
    <property type="entry name" value="FLAGELLAR PROTEIN"/>
    <property type="match status" value="1"/>
</dbReference>
<dbReference type="SUPFAM" id="SSF117143">
    <property type="entry name" value="Flagellar hook protein flgE"/>
    <property type="match status" value="1"/>
</dbReference>
<dbReference type="GO" id="GO:0071978">
    <property type="term" value="P:bacterial-type flagellum-dependent swarming motility"/>
    <property type="evidence" value="ECO:0007669"/>
    <property type="project" value="TreeGrafter"/>
</dbReference>
<dbReference type="AlphaFoldDB" id="A0A174BDV1"/>
<protein>
    <submittedName>
        <fullName evidence="4">Fagellar hook-basal body protein</fullName>
    </submittedName>
</protein>
<reference evidence="4 5" key="1">
    <citation type="submission" date="2015-09" db="EMBL/GenBank/DDBJ databases">
        <authorList>
            <consortium name="Pathogen Informatics"/>
        </authorList>
    </citation>
    <scope>NUCLEOTIDE SEQUENCE [LARGE SCALE GENOMIC DNA]</scope>
    <source>
        <strain evidence="4 5">2789STDY5834865</strain>
    </source>
</reference>
<dbReference type="STRING" id="1280695.GCA_000424325_00988"/>
<evidence type="ECO:0000313" key="4">
    <source>
        <dbReference type="EMBL" id="CUN97940.1"/>
    </source>
</evidence>
<proteinExistence type="inferred from homology"/>